<dbReference type="InterPro" id="IPR000718">
    <property type="entry name" value="Peptidase_M13"/>
</dbReference>
<feature type="non-terminal residue" evidence="2">
    <location>
        <position position="1"/>
    </location>
</feature>
<name>A0AAN5CEN9_9BILA</name>
<evidence type="ECO:0000313" key="3">
    <source>
        <dbReference type="Proteomes" id="UP001328107"/>
    </source>
</evidence>
<dbReference type="GO" id="GO:0016485">
    <property type="term" value="P:protein processing"/>
    <property type="evidence" value="ECO:0007669"/>
    <property type="project" value="TreeGrafter"/>
</dbReference>
<dbReference type="PROSITE" id="PS51885">
    <property type="entry name" value="NEPRILYSIN"/>
    <property type="match status" value="1"/>
</dbReference>
<dbReference type="PANTHER" id="PTHR11733">
    <property type="entry name" value="ZINC METALLOPROTEASE FAMILY M13 NEPRILYSIN-RELATED"/>
    <property type="match status" value="1"/>
</dbReference>
<dbReference type="AlphaFoldDB" id="A0AAN5CEN9"/>
<organism evidence="2 3">
    <name type="scientific">Pristionchus mayeri</name>
    <dbReference type="NCBI Taxonomy" id="1317129"/>
    <lineage>
        <taxon>Eukaryota</taxon>
        <taxon>Metazoa</taxon>
        <taxon>Ecdysozoa</taxon>
        <taxon>Nematoda</taxon>
        <taxon>Chromadorea</taxon>
        <taxon>Rhabditida</taxon>
        <taxon>Rhabditina</taxon>
        <taxon>Diplogasteromorpha</taxon>
        <taxon>Diplogasteroidea</taxon>
        <taxon>Neodiplogasteridae</taxon>
        <taxon>Pristionchus</taxon>
    </lineage>
</organism>
<comment type="caution">
    <text evidence="2">The sequence shown here is derived from an EMBL/GenBank/DDBJ whole genome shotgun (WGS) entry which is preliminary data.</text>
</comment>
<dbReference type="Pfam" id="PF01431">
    <property type="entry name" value="Peptidase_M13"/>
    <property type="match status" value="1"/>
</dbReference>
<evidence type="ECO:0000259" key="1">
    <source>
        <dbReference type="Pfam" id="PF01431"/>
    </source>
</evidence>
<dbReference type="InterPro" id="IPR024079">
    <property type="entry name" value="MetalloPept_cat_dom_sf"/>
</dbReference>
<dbReference type="EMBL" id="BTRK01000002">
    <property type="protein sequence ID" value="GMR39006.1"/>
    <property type="molecule type" value="Genomic_DNA"/>
</dbReference>
<dbReference type="PANTHER" id="PTHR11733:SF208">
    <property type="entry name" value="PEPTIDASE M13 C-TERMINAL DOMAIN-CONTAINING PROTEIN"/>
    <property type="match status" value="1"/>
</dbReference>
<accession>A0AAN5CEN9</accession>
<feature type="non-terminal residue" evidence="2">
    <location>
        <position position="199"/>
    </location>
</feature>
<proteinExistence type="predicted"/>
<keyword evidence="3" id="KW-1185">Reference proteome</keyword>
<dbReference type="SUPFAM" id="SSF55486">
    <property type="entry name" value="Metalloproteases ('zincins'), catalytic domain"/>
    <property type="match status" value="1"/>
</dbReference>
<sequence length="199" mass="22811">YFARICNQFVGNAFYSPTNAITILAPFLFKELVSSDLIHEPLLSHAIIAHELFHSMFTSASSTLIDVYGKRGECLKDHYSKTCSSFGKGRCARHGFTIYEDGADAEGWRLLYDLFEKDHSDQLDQPMGVNGITLHQAYFYFTSISWCQDKRVGHRVEDKHSSGHVRVNGVVSLMPEFSRAFKCKKEDRMYTEEKKCQIF</sequence>
<dbReference type="Gene3D" id="3.40.390.10">
    <property type="entry name" value="Collagenase (Catalytic Domain)"/>
    <property type="match status" value="1"/>
</dbReference>
<dbReference type="GO" id="GO:0004222">
    <property type="term" value="F:metalloendopeptidase activity"/>
    <property type="evidence" value="ECO:0007669"/>
    <property type="project" value="InterPro"/>
</dbReference>
<protein>
    <recommendedName>
        <fullName evidence="1">Peptidase M13 C-terminal domain-containing protein</fullName>
    </recommendedName>
</protein>
<dbReference type="GO" id="GO:0005886">
    <property type="term" value="C:plasma membrane"/>
    <property type="evidence" value="ECO:0007669"/>
    <property type="project" value="TreeGrafter"/>
</dbReference>
<dbReference type="Proteomes" id="UP001328107">
    <property type="component" value="Unassembled WGS sequence"/>
</dbReference>
<reference evidence="3" key="1">
    <citation type="submission" date="2022-10" db="EMBL/GenBank/DDBJ databases">
        <title>Genome assembly of Pristionchus species.</title>
        <authorList>
            <person name="Yoshida K."/>
            <person name="Sommer R.J."/>
        </authorList>
    </citation>
    <scope>NUCLEOTIDE SEQUENCE [LARGE SCALE GENOMIC DNA]</scope>
    <source>
        <strain evidence="3">RS5460</strain>
    </source>
</reference>
<dbReference type="InterPro" id="IPR018497">
    <property type="entry name" value="Peptidase_M13_C"/>
</dbReference>
<feature type="domain" description="Peptidase M13 C-terminal" evidence="1">
    <location>
        <begin position="12"/>
        <end position="195"/>
    </location>
</feature>
<gene>
    <name evidence="2" type="ORF">PMAYCL1PPCAC_09201</name>
</gene>
<evidence type="ECO:0000313" key="2">
    <source>
        <dbReference type="EMBL" id="GMR39006.1"/>
    </source>
</evidence>